<evidence type="ECO:0000313" key="2">
    <source>
        <dbReference type="EMBL" id="MBA2897970.1"/>
    </source>
</evidence>
<dbReference type="AlphaFoldDB" id="A0A7W0HW93"/>
<proteinExistence type="predicted"/>
<organism evidence="2 3">
    <name type="scientific">Nonomuraea soli</name>
    <dbReference type="NCBI Taxonomy" id="1032476"/>
    <lineage>
        <taxon>Bacteria</taxon>
        <taxon>Bacillati</taxon>
        <taxon>Actinomycetota</taxon>
        <taxon>Actinomycetes</taxon>
        <taxon>Streptosporangiales</taxon>
        <taxon>Streptosporangiaceae</taxon>
        <taxon>Nonomuraea</taxon>
    </lineage>
</organism>
<dbReference type="Proteomes" id="UP000530928">
    <property type="component" value="Unassembled WGS sequence"/>
</dbReference>
<dbReference type="InterPro" id="IPR013216">
    <property type="entry name" value="Methyltransf_11"/>
</dbReference>
<accession>A0A7W0HW93</accession>
<sequence>MAGKARLRRWSWMQAAFPELDKMRVIDLGGTPSFWLRAPVQPEHVKVVNLAEAAENDIPSWISTDVADACDLPKEIAGEHYDLVVSNAVLEHVGGHARRAAFAEAVHTLADRHWVQTPYRYFPVEPHVLFPLYQFLPVHVRAGIIRRWPLVHTNAASREQALRDVFEVELIGVAEMSFLFPSSIIKKERMAGLPKSLIAIKA</sequence>
<dbReference type="SUPFAM" id="SSF53335">
    <property type="entry name" value="S-adenosyl-L-methionine-dependent methyltransferases"/>
    <property type="match status" value="1"/>
</dbReference>
<evidence type="ECO:0000259" key="1">
    <source>
        <dbReference type="Pfam" id="PF08241"/>
    </source>
</evidence>
<dbReference type="RefSeq" id="WP_220134774.1">
    <property type="nucleotide sequence ID" value="NZ_BAABAM010000018.1"/>
</dbReference>
<gene>
    <name evidence="2" type="ORF">HNR30_009376</name>
</gene>
<feature type="domain" description="Methyltransferase type 11" evidence="1">
    <location>
        <begin position="50"/>
        <end position="109"/>
    </location>
</feature>
<dbReference type="EMBL" id="JACDUR010000015">
    <property type="protein sequence ID" value="MBA2897970.1"/>
    <property type="molecule type" value="Genomic_DNA"/>
</dbReference>
<dbReference type="Pfam" id="PF08241">
    <property type="entry name" value="Methyltransf_11"/>
    <property type="match status" value="1"/>
</dbReference>
<protein>
    <recommendedName>
        <fullName evidence="1">Methyltransferase type 11 domain-containing protein</fullName>
    </recommendedName>
</protein>
<dbReference type="InterPro" id="IPR029063">
    <property type="entry name" value="SAM-dependent_MTases_sf"/>
</dbReference>
<reference evidence="2 3" key="1">
    <citation type="submission" date="2020-07" db="EMBL/GenBank/DDBJ databases">
        <title>Genomic Encyclopedia of Type Strains, Phase IV (KMG-IV): sequencing the most valuable type-strain genomes for metagenomic binning, comparative biology and taxonomic classification.</title>
        <authorList>
            <person name="Goeker M."/>
        </authorList>
    </citation>
    <scope>NUCLEOTIDE SEQUENCE [LARGE SCALE GENOMIC DNA]</scope>
    <source>
        <strain evidence="2 3">DSM 45533</strain>
    </source>
</reference>
<keyword evidence="3" id="KW-1185">Reference proteome</keyword>
<comment type="caution">
    <text evidence="2">The sequence shown here is derived from an EMBL/GenBank/DDBJ whole genome shotgun (WGS) entry which is preliminary data.</text>
</comment>
<dbReference type="Gene3D" id="3.40.50.150">
    <property type="entry name" value="Vaccinia Virus protein VP39"/>
    <property type="match status" value="1"/>
</dbReference>
<evidence type="ECO:0000313" key="3">
    <source>
        <dbReference type="Proteomes" id="UP000530928"/>
    </source>
</evidence>
<name>A0A7W0HW93_9ACTN</name>
<dbReference type="GO" id="GO:0008757">
    <property type="term" value="F:S-adenosylmethionine-dependent methyltransferase activity"/>
    <property type="evidence" value="ECO:0007669"/>
    <property type="project" value="InterPro"/>
</dbReference>